<proteinExistence type="predicted"/>
<dbReference type="InterPro" id="IPR007401">
    <property type="entry name" value="DUF454"/>
</dbReference>
<dbReference type="EMBL" id="QTKX01000001">
    <property type="protein sequence ID" value="MBS8264264.1"/>
    <property type="molecule type" value="Genomic_DNA"/>
</dbReference>
<dbReference type="PANTHER" id="PTHR35813">
    <property type="entry name" value="INNER MEMBRANE PROTEIN YBAN"/>
    <property type="match status" value="1"/>
</dbReference>
<evidence type="ECO:0000256" key="1">
    <source>
        <dbReference type="SAM" id="Phobius"/>
    </source>
</evidence>
<organism evidence="2 3">
    <name type="scientific">Mesobacillus boroniphilus</name>
    <dbReference type="NCBI Taxonomy" id="308892"/>
    <lineage>
        <taxon>Bacteria</taxon>
        <taxon>Bacillati</taxon>
        <taxon>Bacillota</taxon>
        <taxon>Bacilli</taxon>
        <taxon>Bacillales</taxon>
        <taxon>Bacillaceae</taxon>
        <taxon>Mesobacillus</taxon>
    </lineage>
</organism>
<feature type="transmembrane region" description="Helical" evidence="1">
    <location>
        <begin position="20"/>
        <end position="42"/>
    </location>
</feature>
<name>A0A944GW45_9BACI</name>
<reference evidence="2 3" key="1">
    <citation type="journal article" date="2021" name="Microorganisms">
        <title>Bacterial Dimethylsulfoniopropionate Biosynthesis in the East China Sea.</title>
        <authorList>
            <person name="Liu J."/>
            <person name="Zhang Y."/>
            <person name="Liu J."/>
            <person name="Zhong H."/>
            <person name="Williams B.T."/>
            <person name="Zheng Y."/>
            <person name="Curson A.R.J."/>
            <person name="Sun C."/>
            <person name="Sun H."/>
            <person name="Song D."/>
            <person name="Wagner Mackenzie B."/>
            <person name="Bermejo Martinez A."/>
            <person name="Todd J.D."/>
            <person name="Zhang X.H."/>
        </authorList>
    </citation>
    <scope>NUCLEOTIDE SEQUENCE [LARGE SCALE GENOMIC DNA]</scope>
    <source>
        <strain evidence="2 3">ESS08</strain>
    </source>
</reference>
<dbReference type="PIRSF" id="PIRSF016789">
    <property type="entry name" value="DUF454"/>
    <property type="match status" value="1"/>
</dbReference>
<accession>A0A944GW45</accession>
<dbReference type="Pfam" id="PF04304">
    <property type="entry name" value="DUF454"/>
    <property type="match status" value="1"/>
</dbReference>
<evidence type="ECO:0000313" key="2">
    <source>
        <dbReference type="EMBL" id="MBS8264264.1"/>
    </source>
</evidence>
<dbReference type="Proteomes" id="UP000761411">
    <property type="component" value="Unassembled WGS sequence"/>
</dbReference>
<keyword evidence="1" id="KW-0812">Transmembrane</keyword>
<dbReference type="PANTHER" id="PTHR35813:SF1">
    <property type="entry name" value="INNER MEMBRANE PROTEIN YBAN"/>
    <property type="match status" value="1"/>
</dbReference>
<gene>
    <name evidence="2" type="ORF">DYI25_07430</name>
</gene>
<feature type="transmembrane region" description="Helical" evidence="1">
    <location>
        <begin position="97"/>
        <end position="130"/>
    </location>
</feature>
<keyword evidence="3" id="KW-1185">Reference proteome</keyword>
<dbReference type="AlphaFoldDB" id="A0A944GW45"/>
<keyword evidence="1" id="KW-0472">Membrane</keyword>
<evidence type="ECO:0000313" key="3">
    <source>
        <dbReference type="Proteomes" id="UP000761411"/>
    </source>
</evidence>
<dbReference type="GO" id="GO:0005886">
    <property type="term" value="C:plasma membrane"/>
    <property type="evidence" value="ECO:0007669"/>
    <property type="project" value="TreeGrafter"/>
</dbReference>
<protein>
    <submittedName>
        <fullName evidence="2">DUF454 domain-containing protein</fullName>
    </submittedName>
</protein>
<comment type="caution">
    <text evidence="2">The sequence shown here is derived from an EMBL/GenBank/DDBJ whole genome shotgun (WGS) entry which is preliminary data.</text>
</comment>
<sequence>MKIGLYKNLGGCKVNIAVKVFLIIIGTLSITLGVIGIVVPLLPTTPLILLGAACYVKASDKLYRRLIRNKWLGGYIRDFREKNGITLKNKVLSLSLMWVSILVTILFLGINFWLAGVLIVIAVTVSAYILSFDTI</sequence>
<keyword evidence="1" id="KW-1133">Transmembrane helix</keyword>